<dbReference type="EC" id="2.7.13.3" evidence="3"/>
<protein>
    <recommendedName>
        <fullName evidence="3">histidine kinase</fullName>
        <ecNumber evidence="3">2.7.13.3</ecNumber>
    </recommendedName>
</protein>
<feature type="transmembrane region" description="Helical" evidence="15">
    <location>
        <begin position="6"/>
        <end position="29"/>
    </location>
</feature>
<dbReference type="EMBL" id="JAOQJQ010000004">
    <property type="protein sequence ID" value="MCU6762833.1"/>
    <property type="molecule type" value="Genomic_DNA"/>
</dbReference>
<evidence type="ECO:0000256" key="12">
    <source>
        <dbReference type="ARBA" id="ARBA00023012"/>
    </source>
</evidence>
<evidence type="ECO:0000256" key="6">
    <source>
        <dbReference type="ARBA" id="ARBA00022679"/>
    </source>
</evidence>
<evidence type="ECO:0000256" key="10">
    <source>
        <dbReference type="ARBA" id="ARBA00022840"/>
    </source>
</evidence>
<evidence type="ECO:0000256" key="1">
    <source>
        <dbReference type="ARBA" id="ARBA00000085"/>
    </source>
</evidence>
<keyword evidence="14" id="KW-0175">Coiled coil</keyword>
<reference evidence="18 19" key="1">
    <citation type="journal article" date="2021" name="ISME Commun">
        <title>Automated analysis of genomic sequences facilitates high-throughput and comprehensive description of bacteria.</title>
        <authorList>
            <person name="Hitch T.C.A."/>
        </authorList>
    </citation>
    <scope>NUCLEOTIDE SEQUENCE [LARGE SCALE GENOMIC DNA]</scope>
    <source>
        <strain evidence="18 19">Sanger_109</strain>
    </source>
</reference>
<dbReference type="Pfam" id="PF02518">
    <property type="entry name" value="HATPase_c"/>
    <property type="match status" value="1"/>
</dbReference>
<dbReference type="InterPro" id="IPR003660">
    <property type="entry name" value="HAMP_dom"/>
</dbReference>
<dbReference type="SUPFAM" id="SSF158472">
    <property type="entry name" value="HAMP domain-like"/>
    <property type="match status" value="1"/>
</dbReference>
<evidence type="ECO:0000256" key="8">
    <source>
        <dbReference type="ARBA" id="ARBA00022741"/>
    </source>
</evidence>
<name>A0ABT2TKT9_9FIRM</name>
<evidence type="ECO:0000313" key="19">
    <source>
        <dbReference type="Proteomes" id="UP001652442"/>
    </source>
</evidence>
<gene>
    <name evidence="18" type="ORF">OCV88_10880</name>
</gene>
<feature type="domain" description="HAMP" evidence="17">
    <location>
        <begin position="185"/>
        <end position="237"/>
    </location>
</feature>
<dbReference type="InterPro" id="IPR036890">
    <property type="entry name" value="HATPase_C_sf"/>
</dbReference>
<dbReference type="Proteomes" id="UP001652442">
    <property type="component" value="Unassembled WGS sequence"/>
</dbReference>
<evidence type="ECO:0000256" key="3">
    <source>
        <dbReference type="ARBA" id="ARBA00012438"/>
    </source>
</evidence>
<evidence type="ECO:0000256" key="14">
    <source>
        <dbReference type="SAM" id="Coils"/>
    </source>
</evidence>
<dbReference type="SUPFAM" id="SSF47384">
    <property type="entry name" value="Homodimeric domain of signal transducing histidine kinase"/>
    <property type="match status" value="1"/>
</dbReference>
<keyword evidence="12" id="KW-0902">Two-component regulatory system</keyword>
<dbReference type="InterPro" id="IPR005467">
    <property type="entry name" value="His_kinase_dom"/>
</dbReference>
<keyword evidence="11 15" id="KW-1133">Transmembrane helix</keyword>
<keyword evidence="10" id="KW-0067">ATP-binding</keyword>
<evidence type="ECO:0000256" key="7">
    <source>
        <dbReference type="ARBA" id="ARBA00022692"/>
    </source>
</evidence>
<evidence type="ECO:0000259" key="16">
    <source>
        <dbReference type="PROSITE" id="PS50109"/>
    </source>
</evidence>
<evidence type="ECO:0000256" key="5">
    <source>
        <dbReference type="ARBA" id="ARBA00022553"/>
    </source>
</evidence>
<proteinExistence type="predicted"/>
<dbReference type="InterPro" id="IPR036097">
    <property type="entry name" value="HisK_dim/P_sf"/>
</dbReference>
<dbReference type="Gene3D" id="6.10.340.10">
    <property type="match status" value="1"/>
</dbReference>
<dbReference type="PRINTS" id="PR00344">
    <property type="entry name" value="BCTRLSENSOR"/>
</dbReference>
<dbReference type="CDD" id="cd00075">
    <property type="entry name" value="HATPase"/>
    <property type="match status" value="1"/>
</dbReference>
<feature type="domain" description="Histidine kinase" evidence="16">
    <location>
        <begin position="252"/>
        <end position="465"/>
    </location>
</feature>
<evidence type="ECO:0000313" key="18">
    <source>
        <dbReference type="EMBL" id="MCU6762833.1"/>
    </source>
</evidence>
<dbReference type="Pfam" id="PF00512">
    <property type="entry name" value="HisKA"/>
    <property type="match status" value="1"/>
</dbReference>
<keyword evidence="4" id="KW-1003">Cell membrane</keyword>
<dbReference type="Gene3D" id="1.10.287.130">
    <property type="match status" value="1"/>
</dbReference>
<keyword evidence="6" id="KW-0808">Transferase</keyword>
<keyword evidence="8" id="KW-0547">Nucleotide-binding</keyword>
<dbReference type="PROSITE" id="PS50885">
    <property type="entry name" value="HAMP"/>
    <property type="match status" value="1"/>
</dbReference>
<dbReference type="InterPro" id="IPR050398">
    <property type="entry name" value="HssS/ArlS-like"/>
</dbReference>
<dbReference type="InterPro" id="IPR003661">
    <property type="entry name" value="HisK_dim/P_dom"/>
</dbReference>
<dbReference type="PANTHER" id="PTHR45528:SF1">
    <property type="entry name" value="SENSOR HISTIDINE KINASE CPXA"/>
    <property type="match status" value="1"/>
</dbReference>
<dbReference type="SMART" id="SM00388">
    <property type="entry name" value="HisKA"/>
    <property type="match status" value="1"/>
</dbReference>
<feature type="transmembrane region" description="Helical" evidence="15">
    <location>
        <begin position="168"/>
        <end position="187"/>
    </location>
</feature>
<comment type="catalytic activity">
    <reaction evidence="1">
        <text>ATP + protein L-histidine = ADP + protein N-phospho-L-histidine.</text>
        <dbReference type="EC" id="2.7.13.3"/>
    </reaction>
</comment>
<evidence type="ECO:0000256" key="4">
    <source>
        <dbReference type="ARBA" id="ARBA00022475"/>
    </source>
</evidence>
<dbReference type="SMART" id="SM00304">
    <property type="entry name" value="HAMP"/>
    <property type="match status" value="1"/>
</dbReference>
<dbReference type="Gene3D" id="3.30.565.10">
    <property type="entry name" value="Histidine kinase-like ATPase, C-terminal domain"/>
    <property type="match status" value="1"/>
</dbReference>
<keyword evidence="7 15" id="KW-0812">Transmembrane</keyword>
<dbReference type="CDD" id="cd00082">
    <property type="entry name" value="HisKA"/>
    <property type="match status" value="1"/>
</dbReference>
<keyword evidence="9 18" id="KW-0418">Kinase</keyword>
<dbReference type="SUPFAM" id="SSF55874">
    <property type="entry name" value="ATPase domain of HSP90 chaperone/DNA topoisomerase II/histidine kinase"/>
    <property type="match status" value="1"/>
</dbReference>
<evidence type="ECO:0000256" key="15">
    <source>
        <dbReference type="SAM" id="Phobius"/>
    </source>
</evidence>
<dbReference type="Pfam" id="PF00672">
    <property type="entry name" value="HAMP"/>
    <property type="match status" value="1"/>
</dbReference>
<keyword evidence="5" id="KW-0597">Phosphoprotein</keyword>
<comment type="subcellular location">
    <subcellularLocation>
        <location evidence="2">Cell membrane</location>
        <topology evidence="2">Multi-pass membrane protein</topology>
    </subcellularLocation>
</comment>
<evidence type="ECO:0000256" key="9">
    <source>
        <dbReference type="ARBA" id="ARBA00022777"/>
    </source>
</evidence>
<organism evidence="18 19">
    <name type="scientific">Brotonthovivens ammoniilytica</name>
    <dbReference type="NCBI Taxonomy" id="2981725"/>
    <lineage>
        <taxon>Bacteria</taxon>
        <taxon>Bacillati</taxon>
        <taxon>Bacillota</taxon>
        <taxon>Clostridia</taxon>
        <taxon>Lachnospirales</taxon>
        <taxon>Lachnospiraceae</taxon>
        <taxon>Brotonthovivens</taxon>
    </lineage>
</organism>
<dbReference type="GO" id="GO:0016301">
    <property type="term" value="F:kinase activity"/>
    <property type="evidence" value="ECO:0007669"/>
    <property type="project" value="UniProtKB-KW"/>
</dbReference>
<feature type="coiled-coil region" evidence="14">
    <location>
        <begin position="222"/>
        <end position="249"/>
    </location>
</feature>
<sequence>MKFRNKLLMGVILFFSISFGIGGSILISASFRGNLSREKQAAVNSYQMVLNMLRVVNSVSSQSYYMDIVNTLKQLEDKGGGSWIGLRLSDEERAIYESSKETSHLKNWTKEMEEDHFLLQVFSESGLYYLQISGQLEAGEKKMYLDGLYNITGIYDARAQQMIIYRNVFLAVLAGAVLIFWILTVLLTKPLQELSKTAREISKGNLSRRASIYSTDEIGLLAEDFNQMAARLEDHIQQLETAMERQEEFMGSFAHELKTPMTSIIGYADLLRSQELSGEQRREAANYIFSQGRRLETLSLKLLELLVLKKQDLEFVMSSPARLVKESADLMKPGLTEAGICVETICEPGECMMEPDLIVSLLVNLIDNAKKAMEQGGHLLIRVEMSEEGCCIIVEDEGTGIPEGELAKITEAFYRVDKSRSRAQGGAGLGLALCREIVSLHGGSLVFENREDKGTRVKVELKGGAGN</sequence>
<evidence type="ECO:0000256" key="13">
    <source>
        <dbReference type="ARBA" id="ARBA00023136"/>
    </source>
</evidence>
<comment type="caution">
    <text evidence="18">The sequence shown here is derived from an EMBL/GenBank/DDBJ whole genome shotgun (WGS) entry which is preliminary data.</text>
</comment>
<evidence type="ECO:0000259" key="17">
    <source>
        <dbReference type="PROSITE" id="PS50885"/>
    </source>
</evidence>
<dbReference type="CDD" id="cd06225">
    <property type="entry name" value="HAMP"/>
    <property type="match status" value="1"/>
</dbReference>
<dbReference type="InterPro" id="IPR003594">
    <property type="entry name" value="HATPase_dom"/>
</dbReference>
<dbReference type="RefSeq" id="WP_262591205.1">
    <property type="nucleotide sequence ID" value="NZ_JAOQJQ010000004.1"/>
</dbReference>
<dbReference type="InterPro" id="IPR004358">
    <property type="entry name" value="Sig_transdc_His_kin-like_C"/>
</dbReference>
<evidence type="ECO:0000256" key="2">
    <source>
        <dbReference type="ARBA" id="ARBA00004651"/>
    </source>
</evidence>
<evidence type="ECO:0000256" key="11">
    <source>
        <dbReference type="ARBA" id="ARBA00022989"/>
    </source>
</evidence>
<dbReference type="SMART" id="SM00387">
    <property type="entry name" value="HATPase_c"/>
    <property type="match status" value="1"/>
</dbReference>
<dbReference type="PROSITE" id="PS50109">
    <property type="entry name" value="HIS_KIN"/>
    <property type="match status" value="1"/>
</dbReference>
<keyword evidence="13 15" id="KW-0472">Membrane</keyword>
<accession>A0ABT2TKT9</accession>
<dbReference type="PANTHER" id="PTHR45528">
    <property type="entry name" value="SENSOR HISTIDINE KINASE CPXA"/>
    <property type="match status" value="1"/>
</dbReference>
<keyword evidence="19" id="KW-1185">Reference proteome</keyword>